<evidence type="ECO:0000313" key="3">
    <source>
        <dbReference type="Proteomes" id="UP001600888"/>
    </source>
</evidence>
<gene>
    <name evidence="2" type="ORF">FJTKL_12109</name>
</gene>
<evidence type="ECO:0000256" key="1">
    <source>
        <dbReference type="SAM" id="Phobius"/>
    </source>
</evidence>
<feature type="transmembrane region" description="Helical" evidence="1">
    <location>
        <begin position="29"/>
        <end position="55"/>
    </location>
</feature>
<keyword evidence="1" id="KW-0812">Transmembrane</keyword>
<keyword evidence="1" id="KW-0472">Membrane</keyword>
<accession>A0ABR4EEW3</accession>
<keyword evidence="1" id="KW-1133">Transmembrane helix</keyword>
<proteinExistence type="predicted"/>
<protein>
    <submittedName>
        <fullName evidence="2">Uncharacterized protein</fullName>
    </submittedName>
</protein>
<dbReference type="Proteomes" id="UP001600888">
    <property type="component" value="Unassembled WGS sequence"/>
</dbReference>
<keyword evidence="3" id="KW-1185">Reference proteome</keyword>
<feature type="transmembrane region" description="Helical" evidence="1">
    <location>
        <begin position="117"/>
        <end position="139"/>
    </location>
</feature>
<evidence type="ECO:0000313" key="2">
    <source>
        <dbReference type="EMBL" id="KAL2280974.1"/>
    </source>
</evidence>
<dbReference type="EMBL" id="JBAWTH010000061">
    <property type="protein sequence ID" value="KAL2280974.1"/>
    <property type="molecule type" value="Genomic_DNA"/>
</dbReference>
<sequence length="177" mass="19836">MSQYGNPAVAQAFWRSVPPRLRPLLQGAAIFYIAMLCIDIGTMIVSILALSGSYSEDEDPIVIKFPTLALHVQRLIVAWASVSLVASITLALMTSLGISPKAPSRNEREFAVARRRLLTYFVPWALASLAVWATCAGLQARYYVLDRASYIPTCRRYPELTQCWMVFATWILVLVYM</sequence>
<feature type="transmembrane region" description="Helical" evidence="1">
    <location>
        <begin position="159"/>
        <end position="176"/>
    </location>
</feature>
<dbReference type="EMBL" id="JBAWTH010000061">
    <property type="protein sequence ID" value="KAL2280972.1"/>
    <property type="molecule type" value="Genomic_DNA"/>
</dbReference>
<organism evidence="2 3">
    <name type="scientific">Diaporthe vaccinii</name>
    <dbReference type="NCBI Taxonomy" id="105482"/>
    <lineage>
        <taxon>Eukaryota</taxon>
        <taxon>Fungi</taxon>
        <taxon>Dikarya</taxon>
        <taxon>Ascomycota</taxon>
        <taxon>Pezizomycotina</taxon>
        <taxon>Sordariomycetes</taxon>
        <taxon>Sordariomycetidae</taxon>
        <taxon>Diaporthales</taxon>
        <taxon>Diaporthaceae</taxon>
        <taxon>Diaporthe</taxon>
        <taxon>Diaporthe eres species complex</taxon>
    </lineage>
</organism>
<reference evidence="2 3" key="1">
    <citation type="submission" date="2024-03" db="EMBL/GenBank/DDBJ databases">
        <title>A high-quality draft genome sequence of Diaporthe vaccinii, a causative agent of upright dieback and viscid rot disease in cranberry plants.</title>
        <authorList>
            <person name="Sarrasin M."/>
            <person name="Lang B.F."/>
            <person name="Burger G."/>
        </authorList>
    </citation>
    <scope>NUCLEOTIDE SEQUENCE [LARGE SCALE GENOMIC DNA]</scope>
    <source>
        <strain evidence="2 3">IS7</strain>
    </source>
</reference>
<name>A0ABR4EEW3_9PEZI</name>
<comment type="caution">
    <text evidence="2">The sequence shown here is derived from an EMBL/GenBank/DDBJ whole genome shotgun (WGS) entry which is preliminary data.</text>
</comment>
<feature type="transmembrane region" description="Helical" evidence="1">
    <location>
        <begin position="75"/>
        <end position="96"/>
    </location>
</feature>